<dbReference type="GO" id="GO:0005737">
    <property type="term" value="C:cytoplasm"/>
    <property type="evidence" value="ECO:0007669"/>
    <property type="project" value="UniProtKB-SubCell"/>
</dbReference>
<comment type="subcellular location">
    <subcellularLocation>
        <location evidence="12">Cytoplasm</location>
    </subcellularLocation>
</comment>
<dbReference type="Gene3D" id="1.10.3110.10">
    <property type="entry name" value="protoporphyrinogen ix oxidase, domain 3"/>
    <property type="match status" value="1"/>
</dbReference>
<dbReference type="SUPFAM" id="SSF54373">
    <property type="entry name" value="FAD-linked reductases, C-terminal domain"/>
    <property type="match status" value="1"/>
</dbReference>
<dbReference type="EMBL" id="PGEZ01000001">
    <property type="protein sequence ID" value="PJJ55912.1"/>
    <property type="molecule type" value="Genomic_DNA"/>
</dbReference>
<dbReference type="OrthoDB" id="4496419at2"/>
<accession>A0A0B2BDV2</accession>
<evidence type="ECO:0000256" key="10">
    <source>
        <dbReference type="ARBA" id="ARBA00023002"/>
    </source>
</evidence>
<evidence type="ECO:0000259" key="13">
    <source>
        <dbReference type="Pfam" id="PF01593"/>
    </source>
</evidence>
<protein>
    <recommendedName>
        <fullName evidence="7 12">Coproporphyrinogen III oxidase</fullName>
        <ecNumber evidence="6 12">1.3.3.15</ecNumber>
    </recommendedName>
</protein>
<dbReference type="InterPro" id="IPR050464">
    <property type="entry name" value="Zeta_carotene_desat/Oxidored"/>
</dbReference>
<reference evidence="14 15" key="1">
    <citation type="submission" date="2017-11" db="EMBL/GenBank/DDBJ databases">
        <title>Genomic Encyclopedia of Archaeal and Bacterial Type Strains, Phase II (KMG-II): From Individual Species to Whole Genera.</title>
        <authorList>
            <person name="Goeker M."/>
        </authorList>
    </citation>
    <scope>NUCLEOTIDE SEQUENCE [LARGE SCALE GENOMIC DNA]</scope>
    <source>
        <strain evidence="14 15">DSM 27763</strain>
    </source>
</reference>
<comment type="cofactor">
    <cofactor evidence="2 12">
        <name>FAD</name>
        <dbReference type="ChEBI" id="CHEBI:57692"/>
    </cofactor>
</comment>
<comment type="caution">
    <text evidence="14">The sequence shown here is derived from an EMBL/GenBank/DDBJ whole genome shotgun (WGS) entry which is preliminary data.</text>
</comment>
<dbReference type="RefSeq" id="WP_039357507.1">
    <property type="nucleotide sequence ID" value="NZ_PGEZ01000001.1"/>
</dbReference>
<dbReference type="GO" id="GO:0006783">
    <property type="term" value="P:heme biosynthetic process"/>
    <property type="evidence" value="ECO:0007669"/>
    <property type="project" value="UniProtKB-UniRule"/>
</dbReference>
<dbReference type="PANTHER" id="PTHR42923:SF3">
    <property type="entry name" value="PROTOPORPHYRINOGEN OXIDASE"/>
    <property type="match status" value="1"/>
</dbReference>
<dbReference type="AlphaFoldDB" id="A0A0B2BDV2"/>
<keyword evidence="8 12" id="KW-0285">Flavoprotein</keyword>
<comment type="catalytic activity">
    <reaction evidence="1">
        <text>coproporphyrinogen III + 3 O2 = coproporphyrin III + 3 H2O2</text>
        <dbReference type="Rhea" id="RHEA:43436"/>
        <dbReference type="ChEBI" id="CHEBI:15379"/>
        <dbReference type="ChEBI" id="CHEBI:16240"/>
        <dbReference type="ChEBI" id="CHEBI:57309"/>
        <dbReference type="ChEBI" id="CHEBI:131725"/>
        <dbReference type="EC" id="1.3.3.15"/>
    </reaction>
    <physiologicalReaction direction="left-to-right" evidence="1">
        <dbReference type="Rhea" id="RHEA:43437"/>
    </physiologicalReaction>
</comment>
<keyword evidence="12" id="KW-0963">Cytoplasm</keyword>
<proteinExistence type="inferred from homology"/>
<evidence type="ECO:0000256" key="5">
    <source>
        <dbReference type="ARBA" id="ARBA00008310"/>
    </source>
</evidence>
<dbReference type="InterPro" id="IPR004572">
    <property type="entry name" value="Protoporphyrinogen_oxidase"/>
</dbReference>
<dbReference type="PANTHER" id="PTHR42923">
    <property type="entry name" value="PROTOPORPHYRINOGEN OXIDASE"/>
    <property type="match status" value="1"/>
</dbReference>
<evidence type="ECO:0000313" key="14">
    <source>
        <dbReference type="EMBL" id="PJJ55912.1"/>
    </source>
</evidence>
<dbReference type="InterPro" id="IPR002937">
    <property type="entry name" value="Amino_oxidase"/>
</dbReference>
<comment type="function">
    <text evidence="3 12">Involved in coproporphyrin-dependent heme b biosynthesis. Catalyzes the oxidation of coproporphyrinogen III to coproporphyrin III.</text>
</comment>
<dbReference type="InterPro" id="IPR036188">
    <property type="entry name" value="FAD/NAD-bd_sf"/>
</dbReference>
<name>A0A0B2BDV2_9ACTN</name>
<comment type="similarity">
    <text evidence="5 12">Belongs to the protoporphyrinogen/coproporphyrinogen oxidase family. Coproporphyrinogen III oxidase subfamily.</text>
</comment>
<keyword evidence="9 12" id="KW-0274">FAD</keyword>
<dbReference type="GO" id="GO:0004729">
    <property type="term" value="F:oxygen-dependent protoporphyrinogen oxidase activity"/>
    <property type="evidence" value="ECO:0007669"/>
    <property type="project" value="UniProtKB-UniRule"/>
</dbReference>
<evidence type="ECO:0000256" key="6">
    <source>
        <dbReference type="ARBA" id="ARBA00012402"/>
    </source>
</evidence>
<evidence type="ECO:0000256" key="8">
    <source>
        <dbReference type="ARBA" id="ARBA00022630"/>
    </source>
</evidence>
<evidence type="ECO:0000256" key="11">
    <source>
        <dbReference type="ARBA" id="ARBA00023133"/>
    </source>
</evidence>
<dbReference type="EC" id="1.3.3.15" evidence="6 12"/>
<evidence type="ECO:0000256" key="2">
    <source>
        <dbReference type="ARBA" id="ARBA00001974"/>
    </source>
</evidence>
<organism evidence="14 15">
    <name type="scientific">Mumia flava</name>
    <dbReference type="NCBI Taxonomy" id="1348852"/>
    <lineage>
        <taxon>Bacteria</taxon>
        <taxon>Bacillati</taxon>
        <taxon>Actinomycetota</taxon>
        <taxon>Actinomycetes</taxon>
        <taxon>Propionibacteriales</taxon>
        <taxon>Nocardioidaceae</taxon>
        <taxon>Mumia</taxon>
    </lineage>
</organism>
<dbReference type="Gene3D" id="3.90.660.20">
    <property type="entry name" value="Protoporphyrinogen oxidase, mitochondrial, domain 2"/>
    <property type="match status" value="1"/>
</dbReference>
<evidence type="ECO:0000313" key="15">
    <source>
        <dbReference type="Proteomes" id="UP000230842"/>
    </source>
</evidence>
<evidence type="ECO:0000256" key="12">
    <source>
        <dbReference type="RuleBase" id="RU364052"/>
    </source>
</evidence>
<dbReference type="Pfam" id="PF01593">
    <property type="entry name" value="Amino_oxidase"/>
    <property type="match status" value="1"/>
</dbReference>
<gene>
    <name evidence="14" type="ORF">CLV56_0115</name>
</gene>
<dbReference type="UniPathway" id="UPA00252"/>
<dbReference type="Proteomes" id="UP000230842">
    <property type="component" value="Unassembled WGS sequence"/>
</dbReference>
<dbReference type="SUPFAM" id="SSF51905">
    <property type="entry name" value="FAD/NAD(P)-binding domain"/>
    <property type="match status" value="1"/>
</dbReference>
<evidence type="ECO:0000256" key="7">
    <source>
        <dbReference type="ARBA" id="ARBA00019046"/>
    </source>
</evidence>
<keyword evidence="11 12" id="KW-0350">Heme biosynthesis</keyword>
<comment type="pathway">
    <text evidence="4 12">Porphyrin-containing compound metabolism; protoheme biosynthesis.</text>
</comment>
<evidence type="ECO:0000256" key="3">
    <source>
        <dbReference type="ARBA" id="ARBA00002185"/>
    </source>
</evidence>
<dbReference type="NCBIfam" id="TIGR00562">
    <property type="entry name" value="proto_IX_ox"/>
    <property type="match status" value="1"/>
</dbReference>
<keyword evidence="10 12" id="KW-0560">Oxidoreductase</keyword>
<evidence type="ECO:0000256" key="9">
    <source>
        <dbReference type="ARBA" id="ARBA00022827"/>
    </source>
</evidence>
<dbReference type="Gene3D" id="3.50.50.60">
    <property type="entry name" value="FAD/NAD(P)-binding domain"/>
    <property type="match status" value="1"/>
</dbReference>
<evidence type="ECO:0000256" key="1">
    <source>
        <dbReference type="ARBA" id="ARBA00001755"/>
    </source>
</evidence>
<sequence>MPQGPTIAVVGGGIAGAAAARELAEVRPDARVLLLEAGDRLGGKLARAEVAGTVLDVGAESMLARRSEGLEAVRTAGLEPRLVHPEPVGAALWTRGALRPLPRTVLGVPSDRVALASSDVLSDRGFLRAQEDRALPLPDHDQSVAAYVGARLGSEVVDRLVEPLLGGVYAGHASDLSLQAAAPAIWALRAHGPRLLEAAAAQVAAAPDDPRPVFAGIEGGIWQLPAALADHPAVTVRTGACVRAVERTVDGFRLEVGSAAAPEHLDVGGVVLATPAAPTARLVRDLAPSAAGLLGDVPYASMAIVTLAVGPGQLPGASGSGFLVPPVDGRTVKASTFSSAKWRWLSRRPDGAVLLRASVGRAGEERTLQRDDADLVTAVVADLVDAVGLHGPVVDSHVQRWGGGLPQYTVGHLDRVARIRSAVAGVPGLAVCGAAYDGVGIPATVGSARRAVRQVLDHLAAAGREGGQ</sequence>
<keyword evidence="15" id="KW-1185">Reference proteome</keyword>
<evidence type="ECO:0000256" key="4">
    <source>
        <dbReference type="ARBA" id="ARBA00004744"/>
    </source>
</evidence>
<feature type="domain" description="Amine oxidase" evidence="13">
    <location>
        <begin position="14"/>
        <end position="456"/>
    </location>
</feature>